<feature type="transmembrane region" description="Helical" evidence="1">
    <location>
        <begin position="21"/>
        <end position="38"/>
    </location>
</feature>
<dbReference type="RefSeq" id="WP_039844966.1">
    <property type="nucleotide sequence ID" value="NZ_CP006877.1"/>
</dbReference>
<dbReference type="Pfam" id="PF07786">
    <property type="entry name" value="HGSNAT_cat"/>
    <property type="match status" value="1"/>
</dbReference>
<dbReference type="HOGENOM" id="CLU_067755_0_0_5"/>
<dbReference type="InterPro" id="IPR012429">
    <property type="entry name" value="HGSNAT_cat"/>
</dbReference>
<keyword evidence="1" id="KW-0472">Membrane</keyword>
<gene>
    <name evidence="3" type="ORF">RGR602_CH02016</name>
</gene>
<feature type="transmembrane region" description="Helical" evidence="1">
    <location>
        <begin position="58"/>
        <end position="80"/>
    </location>
</feature>
<accession>A0A0B4X3Q8</accession>
<dbReference type="EMBL" id="CP006877">
    <property type="protein sequence ID" value="AJD41345.1"/>
    <property type="molecule type" value="Genomic_DNA"/>
</dbReference>
<dbReference type="Proteomes" id="UP000031368">
    <property type="component" value="Chromosome"/>
</dbReference>
<feature type="domain" description="Heparan-alpha-glucosaminide N-acetyltransferase catalytic" evidence="2">
    <location>
        <begin position="16"/>
        <end position="235"/>
    </location>
</feature>
<keyword evidence="4" id="KW-1185">Reference proteome</keyword>
<evidence type="ECO:0000313" key="3">
    <source>
        <dbReference type="EMBL" id="AJD41345.1"/>
    </source>
</evidence>
<evidence type="ECO:0000256" key="1">
    <source>
        <dbReference type="SAM" id="Phobius"/>
    </source>
</evidence>
<feature type="transmembrane region" description="Helical" evidence="1">
    <location>
        <begin position="115"/>
        <end position="134"/>
    </location>
</feature>
<dbReference type="AlphaFoldDB" id="A0A0B4X3Q8"/>
<evidence type="ECO:0000259" key="2">
    <source>
        <dbReference type="Pfam" id="PF07786"/>
    </source>
</evidence>
<evidence type="ECO:0000313" key="4">
    <source>
        <dbReference type="Proteomes" id="UP000031368"/>
    </source>
</evidence>
<proteinExistence type="predicted"/>
<protein>
    <recommendedName>
        <fullName evidence="2">Heparan-alpha-glucosaminide N-acetyltransferase catalytic domain-containing protein</fullName>
    </recommendedName>
</protein>
<feature type="transmembrane region" description="Helical" evidence="1">
    <location>
        <begin position="180"/>
        <end position="201"/>
    </location>
</feature>
<reference evidence="3 4" key="1">
    <citation type="submission" date="2013-11" db="EMBL/GenBank/DDBJ databases">
        <title>Complete genome sequence of Rhizobium gallicum bv. gallicum R602.</title>
        <authorList>
            <person name="Bustos P."/>
            <person name="Santamaria R.I."/>
            <person name="Lozano L."/>
            <person name="Acosta J.L."/>
            <person name="Ormeno-Orrillo E."/>
            <person name="Rogel M.A."/>
            <person name="Romero D."/>
            <person name="Cevallos M.A."/>
            <person name="Martinez-Romero E."/>
            <person name="Gonzalez V."/>
        </authorList>
    </citation>
    <scope>NUCLEOTIDE SEQUENCE [LARGE SCALE GENOMIC DNA]</scope>
    <source>
        <strain evidence="3 4">R602</strain>
    </source>
</reference>
<sequence>MAISTNENGASSRPPRIGLLDTARGAALVAMATYHFTWDMEFMGYLARGTAEAGWLKIYARAIASTFLFLAGVSLMLAGTPSIRRQAYLRRLGMIVSAAALITAATAIAMPQGAIFFGILHSIAAASVIGLLFLRMPGIITIAAGVAAVIAPLYLRSSFFDTPWLWWVGLSQAVPRSNDYVPVLPWIGPFLIGMGVSSIALKQGWAEWLARFGTGSTLLAKAGRHSLAIYLIHQPILISLAYALSIAVPPAKPDPVQTYMQQCQSSCVVQEGEALCRSFCQCTLERLQGENLFTPLQSGAIQADKDERVQRIALECSTEAQ</sequence>
<keyword evidence="1" id="KW-1133">Transmembrane helix</keyword>
<organism evidence="3 4">
    <name type="scientific">Rhizobium gallicum bv. gallicum R602sp</name>
    <dbReference type="NCBI Taxonomy" id="1041138"/>
    <lineage>
        <taxon>Bacteria</taxon>
        <taxon>Pseudomonadati</taxon>
        <taxon>Pseudomonadota</taxon>
        <taxon>Alphaproteobacteria</taxon>
        <taxon>Hyphomicrobiales</taxon>
        <taxon>Rhizobiaceae</taxon>
        <taxon>Rhizobium/Agrobacterium group</taxon>
        <taxon>Rhizobium</taxon>
    </lineage>
</organism>
<feature type="transmembrane region" description="Helical" evidence="1">
    <location>
        <begin position="92"/>
        <end position="109"/>
    </location>
</feature>
<name>A0A0B4X3Q8_9HYPH</name>
<dbReference type="KEGG" id="rga:RGR602_CH02016"/>
<feature type="transmembrane region" description="Helical" evidence="1">
    <location>
        <begin position="139"/>
        <end position="160"/>
    </location>
</feature>
<keyword evidence="1" id="KW-0812">Transmembrane</keyword>